<reference evidence="2 3" key="1">
    <citation type="submission" date="2024-03" db="EMBL/GenBank/DDBJ databases">
        <title>Draft genome sequence of Klenkia terrae.</title>
        <authorList>
            <person name="Duangmal K."/>
            <person name="Chantavorakit T."/>
        </authorList>
    </citation>
    <scope>NUCLEOTIDE SEQUENCE [LARGE SCALE GENOMIC DNA]</scope>
    <source>
        <strain evidence="2 3">JCM 17786</strain>
    </source>
</reference>
<comment type="caution">
    <text evidence="2">The sequence shown here is derived from an EMBL/GenBank/DDBJ whole genome shotgun (WGS) entry which is preliminary data.</text>
</comment>
<dbReference type="InterPro" id="IPR032710">
    <property type="entry name" value="NTF2-like_dom_sf"/>
</dbReference>
<dbReference type="Pfam" id="PF01425">
    <property type="entry name" value="Amidase"/>
    <property type="match status" value="1"/>
</dbReference>
<proteinExistence type="predicted"/>
<dbReference type="InterPro" id="IPR024507">
    <property type="entry name" value="AtzH-like"/>
</dbReference>
<dbReference type="Gene3D" id="3.90.1300.10">
    <property type="entry name" value="Amidase signature (AS) domain"/>
    <property type="match status" value="1"/>
</dbReference>
<evidence type="ECO:0000259" key="1">
    <source>
        <dbReference type="Pfam" id="PF01425"/>
    </source>
</evidence>
<organism evidence="2 3">
    <name type="scientific">Klenkia terrae</name>
    <dbReference type="NCBI Taxonomy" id="1052259"/>
    <lineage>
        <taxon>Bacteria</taxon>
        <taxon>Bacillati</taxon>
        <taxon>Actinomycetota</taxon>
        <taxon>Actinomycetes</taxon>
        <taxon>Geodermatophilales</taxon>
        <taxon>Geodermatophilaceae</taxon>
        <taxon>Klenkia</taxon>
    </lineage>
</organism>
<dbReference type="SUPFAM" id="SSF54427">
    <property type="entry name" value="NTF2-like"/>
    <property type="match status" value="1"/>
</dbReference>
<dbReference type="Pfam" id="PF11533">
    <property type="entry name" value="AtzH-like"/>
    <property type="match status" value="1"/>
</dbReference>
<dbReference type="InterPro" id="IPR036928">
    <property type="entry name" value="AS_sf"/>
</dbReference>
<protein>
    <submittedName>
        <fullName evidence="2">AtzH-like domain-containing protein</fullName>
    </submittedName>
</protein>
<accession>A0ABU8E7L6</accession>
<sequence>MTLADVGGWEVEDEVRAAVARYEAALAADDLAELDALFAPGSTTLRADAGEVVVSHAAISDFRRGRGGAPARTVTALHVIVHTAGLATAVAETLRPDGTRGLQTQVWEQGAAGWQVRVAHVSSGAAPSAPAPSTRTAADAALERADPATWRVVGSPLVAPTSTGPLDGVSVAVKDLLDVAGHPVGAGNPVRLAQAEPSAAHAPVLAQLLAAGAHVRGIARTDELAYSLSGTNVHHGSPANPWGAGLVVGGSTNGPASAVARGTADLGLGTDTAGSIRVPASYCGLHGLRPTHGVLPLDGVLPLAPAFDTVGWLTRDAGLLHRVASALLPGSAPITSLVLATDLVALADPAVATALTAAAGDLAAVSGLSMTREDLLTPEEHERWFTAFRTVQGAQAWAAHGAWIQANPGVLGPGIAQRFADGSLVSPDALAEATAVLAAGRAALRARVGEGTAVLLPPASSTAPPVSAPAERKAVYRAATLRLTCLAGVGGLPSAVAPAALVDGLPVGLAALGAPGADSALTGLLAGWDRRLAPPA</sequence>
<dbReference type="PANTHER" id="PTHR46310:SF7">
    <property type="entry name" value="AMIDASE 1"/>
    <property type="match status" value="1"/>
</dbReference>
<dbReference type="Gene3D" id="3.10.450.50">
    <property type="match status" value="1"/>
</dbReference>
<dbReference type="SUPFAM" id="SSF75304">
    <property type="entry name" value="Amidase signature (AS) enzymes"/>
    <property type="match status" value="1"/>
</dbReference>
<name>A0ABU8E7L6_9ACTN</name>
<dbReference type="RefSeq" id="WP_225232452.1">
    <property type="nucleotide sequence ID" value="NZ_JBAPLV010000008.1"/>
</dbReference>
<gene>
    <name evidence="2" type="ORF">UXQ13_09045</name>
</gene>
<dbReference type="EMBL" id="JBAPLV010000008">
    <property type="protein sequence ID" value="MEI4278610.1"/>
    <property type="molecule type" value="Genomic_DNA"/>
</dbReference>
<evidence type="ECO:0000313" key="2">
    <source>
        <dbReference type="EMBL" id="MEI4278610.1"/>
    </source>
</evidence>
<feature type="domain" description="Amidase" evidence="1">
    <location>
        <begin position="161"/>
        <end position="317"/>
    </location>
</feature>
<keyword evidence="3" id="KW-1185">Reference proteome</keyword>
<evidence type="ECO:0000313" key="3">
    <source>
        <dbReference type="Proteomes" id="UP001373496"/>
    </source>
</evidence>
<dbReference type="InterPro" id="IPR023631">
    <property type="entry name" value="Amidase_dom"/>
</dbReference>
<dbReference type="Proteomes" id="UP001373496">
    <property type="component" value="Unassembled WGS sequence"/>
</dbReference>
<dbReference type="PANTHER" id="PTHR46310">
    <property type="entry name" value="AMIDASE 1"/>
    <property type="match status" value="1"/>
</dbReference>